<sequence length="125" mass="14235">MTVNPSIGYLEGIRLGVIEMKWWLGRKCLINLSFGLIIGKSIGCTFGIRRYVRLVSSLLGWLTHKAKDRILKIRTMITLYGYDLRQDYDNSLRMATTAFLNALERVADVRQTLYDPIVGPSPKTP</sequence>
<keyword evidence="2" id="KW-1185">Reference proteome</keyword>
<accession>A0ABD2AIW8</accession>
<dbReference type="EMBL" id="JAUDFV010000146">
    <property type="protein sequence ID" value="KAL2720571.1"/>
    <property type="molecule type" value="Genomic_DNA"/>
</dbReference>
<organism evidence="1 2">
    <name type="scientific">Vespula squamosa</name>
    <name type="common">Southern yellow jacket</name>
    <name type="synonym">Wasp</name>
    <dbReference type="NCBI Taxonomy" id="30214"/>
    <lineage>
        <taxon>Eukaryota</taxon>
        <taxon>Metazoa</taxon>
        <taxon>Ecdysozoa</taxon>
        <taxon>Arthropoda</taxon>
        <taxon>Hexapoda</taxon>
        <taxon>Insecta</taxon>
        <taxon>Pterygota</taxon>
        <taxon>Neoptera</taxon>
        <taxon>Endopterygota</taxon>
        <taxon>Hymenoptera</taxon>
        <taxon>Apocrita</taxon>
        <taxon>Aculeata</taxon>
        <taxon>Vespoidea</taxon>
        <taxon>Vespidae</taxon>
        <taxon>Vespinae</taxon>
        <taxon>Vespula</taxon>
    </lineage>
</organism>
<evidence type="ECO:0000313" key="1">
    <source>
        <dbReference type="EMBL" id="KAL2720571.1"/>
    </source>
</evidence>
<reference evidence="1 2" key="1">
    <citation type="journal article" date="2024" name="Ann. Entomol. Soc. Am.">
        <title>Genomic analyses of the southern and eastern yellowjacket wasps (Hymenoptera: Vespidae) reveal evolutionary signatures of social life.</title>
        <authorList>
            <person name="Catto M.A."/>
            <person name="Caine P.B."/>
            <person name="Orr S.E."/>
            <person name="Hunt B.G."/>
            <person name="Goodisman M.A.D."/>
        </authorList>
    </citation>
    <scope>NUCLEOTIDE SEQUENCE [LARGE SCALE GENOMIC DNA]</scope>
    <source>
        <strain evidence="1">233</strain>
        <tissue evidence="1">Head and thorax</tissue>
    </source>
</reference>
<name>A0ABD2AIW8_VESSQ</name>
<protein>
    <submittedName>
        <fullName evidence="1">Uncharacterized protein</fullName>
    </submittedName>
</protein>
<proteinExistence type="predicted"/>
<dbReference type="Proteomes" id="UP001607302">
    <property type="component" value="Unassembled WGS sequence"/>
</dbReference>
<comment type="caution">
    <text evidence="1">The sequence shown here is derived from an EMBL/GenBank/DDBJ whole genome shotgun (WGS) entry which is preliminary data.</text>
</comment>
<gene>
    <name evidence="1" type="ORF">V1478_010147</name>
</gene>
<evidence type="ECO:0000313" key="2">
    <source>
        <dbReference type="Proteomes" id="UP001607302"/>
    </source>
</evidence>
<dbReference type="AlphaFoldDB" id="A0ABD2AIW8"/>